<dbReference type="OrthoDB" id="1144359at2"/>
<dbReference type="AlphaFoldDB" id="A0A2S7UCN5"/>
<dbReference type="EMBL" id="MTPW01000001">
    <property type="protein sequence ID" value="PQJ32695.1"/>
    <property type="molecule type" value="Genomic_DNA"/>
</dbReference>
<proteinExistence type="predicted"/>
<evidence type="ECO:0000313" key="1">
    <source>
        <dbReference type="EMBL" id="PQJ32695.1"/>
    </source>
</evidence>
<gene>
    <name evidence="1" type="ORF">BST92_12500</name>
</gene>
<accession>A0A2S7UCN5</accession>
<protein>
    <recommendedName>
        <fullName evidence="3">STAS/SEC14 domain-containing protein</fullName>
    </recommendedName>
</protein>
<keyword evidence="2" id="KW-1185">Reference proteome</keyword>
<reference evidence="1 2" key="1">
    <citation type="submission" date="2017-01" db="EMBL/GenBank/DDBJ databases">
        <title>Trade-off between light-utilization and light-protection in marine flavobacteria.</title>
        <authorList>
            <person name="Kumagai Y."/>
            <person name="Yoshizawa S."/>
            <person name="Kogure K."/>
            <person name="Iwasaki W."/>
        </authorList>
    </citation>
    <scope>NUCLEOTIDE SEQUENCE [LARGE SCALE GENOMIC DNA]</scope>
    <source>
        <strain evidence="1 2">KCTC 32109</strain>
    </source>
</reference>
<dbReference type="RefSeq" id="WP_105071760.1">
    <property type="nucleotide sequence ID" value="NZ_MTPW01000001.1"/>
</dbReference>
<dbReference type="Proteomes" id="UP000239747">
    <property type="component" value="Unassembled WGS sequence"/>
</dbReference>
<organism evidence="1 2">
    <name type="scientific">Nonlabens arenilitoris</name>
    <dbReference type="NCBI Taxonomy" id="1217969"/>
    <lineage>
        <taxon>Bacteria</taxon>
        <taxon>Pseudomonadati</taxon>
        <taxon>Bacteroidota</taxon>
        <taxon>Flavobacteriia</taxon>
        <taxon>Flavobacteriales</taxon>
        <taxon>Flavobacteriaceae</taxon>
        <taxon>Nonlabens</taxon>
    </lineage>
</organism>
<evidence type="ECO:0008006" key="3">
    <source>
        <dbReference type="Google" id="ProtNLM"/>
    </source>
</evidence>
<evidence type="ECO:0000313" key="2">
    <source>
        <dbReference type="Proteomes" id="UP000239747"/>
    </source>
</evidence>
<sequence length="135" mass="16026">MERIDLNFGVFEIHSQIIIGKMKEGIHYDIYKNKMLIKLIDTFYGTIKPFSYVCVRDKTYSIDPMIHKYNSRYENLCSIAVVERNLMSRSTVQIESKFFKPGKFCKFQSVTDAIVWADHQIALKRLEINHYKIYN</sequence>
<name>A0A2S7UCN5_9FLAO</name>
<comment type="caution">
    <text evidence="1">The sequence shown here is derived from an EMBL/GenBank/DDBJ whole genome shotgun (WGS) entry which is preliminary data.</text>
</comment>